<comment type="caution">
    <text evidence="2">The sequence shown here is derived from an EMBL/GenBank/DDBJ whole genome shotgun (WGS) entry which is preliminary data.</text>
</comment>
<evidence type="ECO:0000256" key="1">
    <source>
        <dbReference type="SAM" id="MobiDB-lite"/>
    </source>
</evidence>
<gene>
    <name evidence="2" type="ORF">AC529_11925</name>
</gene>
<feature type="region of interest" description="Disordered" evidence="1">
    <location>
        <begin position="65"/>
        <end position="90"/>
    </location>
</feature>
<protein>
    <submittedName>
        <fullName evidence="2">Uncharacterized protein</fullName>
    </submittedName>
</protein>
<evidence type="ECO:0000313" key="3">
    <source>
        <dbReference type="Proteomes" id="UP000074382"/>
    </source>
</evidence>
<dbReference type="Proteomes" id="UP000074382">
    <property type="component" value="Unassembled WGS sequence"/>
</dbReference>
<keyword evidence="3" id="KW-1185">Reference proteome</keyword>
<proteinExistence type="predicted"/>
<evidence type="ECO:0000313" key="2">
    <source>
        <dbReference type="EMBL" id="KUP96466.1"/>
    </source>
</evidence>
<name>A0A147KGN1_THECS</name>
<sequence length="90" mass="9386">MTVRVSPDRAQSVSRARFAAAVRRASAQACSAPRAASAAPDSAARSAAVAARWRSIRTLAAVTAAQAQNQTRAHRTSTQTVPEPRSTAGR</sequence>
<dbReference type="AlphaFoldDB" id="A0A147KGN1"/>
<reference evidence="3" key="1">
    <citation type="journal article" date="2017" name="Acta Aliment.">
        <title>Plant polysaccharide degrading enzyme system of Thermpbifida cellulosilytica TB100 revealed by de novo genome project data.</title>
        <authorList>
            <person name="Toth A."/>
            <person name="Baka E."/>
            <person name="Luzics S."/>
            <person name="Bata-Vidacs I."/>
            <person name="Nagy I."/>
            <person name="Balint B."/>
            <person name="Herceg R."/>
            <person name="Olasz F."/>
            <person name="Wilk T."/>
            <person name="Nagy T."/>
            <person name="Kriszt B."/>
            <person name="Nagy I."/>
            <person name="Kukolya J."/>
        </authorList>
    </citation>
    <scope>NUCLEOTIDE SEQUENCE [LARGE SCALE GENOMIC DNA]</scope>
    <source>
        <strain evidence="3">TB100</strain>
    </source>
</reference>
<dbReference type="EMBL" id="LGEM01000089">
    <property type="protein sequence ID" value="KUP96466.1"/>
    <property type="molecule type" value="Genomic_DNA"/>
</dbReference>
<organism evidence="2 3">
    <name type="scientific">Thermobifida cellulosilytica TB100</name>
    <dbReference type="NCBI Taxonomy" id="665004"/>
    <lineage>
        <taxon>Bacteria</taxon>
        <taxon>Bacillati</taxon>
        <taxon>Actinomycetota</taxon>
        <taxon>Actinomycetes</taxon>
        <taxon>Streptosporangiales</taxon>
        <taxon>Nocardiopsidaceae</taxon>
        <taxon>Thermobifida</taxon>
    </lineage>
</organism>
<dbReference type="PATRIC" id="fig|665004.4.peg.1085"/>
<accession>A0A147KGN1</accession>